<reference evidence="11" key="2">
    <citation type="submission" date="2015-06" db="UniProtKB">
        <authorList>
            <consortium name="EnsemblMetazoa"/>
        </authorList>
    </citation>
    <scope>IDENTIFICATION</scope>
</reference>
<accession>T1H130</accession>
<evidence type="ECO:0000256" key="8">
    <source>
        <dbReference type="ARBA" id="ARBA00023284"/>
    </source>
</evidence>
<evidence type="ECO:0000256" key="3">
    <source>
        <dbReference type="ARBA" id="ARBA00022927"/>
    </source>
</evidence>
<keyword evidence="4" id="KW-0560">Oxidoreductase</keyword>
<proteinExistence type="predicted"/>
<keyword evidence="8" id="KW-0676">Redox-active center</keyword>
<evidence type="ECO:0000256" key="9">
    <source>
        <dbReference type="SAM" id="MobiDB-lite"/>
    </source>
</evidence>
<evidence type="ECO:0000256" key="6">
    <source>
        <dbReference type="ARBA" id="ARBA00023128"/>
    </source>
</evidence>
<evidence type="ECO:0000256" key="5">
    <source>
        <dbReference type="ARBA" id="ARBA00023010"/>
    </source>
</evidence>
<dbReference type="AlphaFoldDB" id="T1H130"/>
<evidence type="ECO:0000313" key="11">
    <source>
        <dbReference type="EnsemblMetazoa" id="MESCA009881-PA"/>
    </source>
</evidence>
<dbReference type="PANTHER" id="PTHR21622">
    <property type="entry name" value="COILED-COIL-HELIX-COILED-COIL-HELIX DOMAIN CONTAINING 4"/>
    <property type="match status" value="1"/>
</dbReference>
<dbReference type="PANTHER" id="PTHR21622:SF0">
    <property type="entry name" value="COILED-COIL-HELIX-COILED-COIL-HELIX DOMAIN CONTAINING 4"/>
    <property type="match status" value="1"/>
</dbReference>
<dbReference type="EnsemblMetazoa" id="MESCA009881-RA">
    <property type="protein sequence ID" value="MESCA009881-PA"/>
    <property type="gene ID" value="MESCA009881"/>
</dbReference>
<evidence type="ECO:0000259" key="10">
    <source>
        <dbReference type="Pfam" id="PF06747"/>
    </source>
</evidence>
<evidence type="ECO:0000256" key="2">
    <source>
        <dbReference type="ARBA" id="ARBA00022448"/>
    </source>
</evidence>
<evidence type="ECO:0000256" key="7">
    <source>
        <dbReference type="ARBA" id="ARBA00023157"/>
    </source>
</evidence>
<feature type="compositionally biased region" description="Acidic residues" evidence="9">
    <location>
        <begin position="52"/>
        <end position="70"/>
    </location>
</feature>
<evidence type="ECO:0000256" key="4">
    <source>
        <dbReference type="ARBA" id="ARBA00023002"/>
    </source>
</evidence>
<protein>
    <recommendedName>
        <fullName evidence="10">CHCH domain-containing protein</fullName>
    </recommendedName>
</protein>
<feature type="domain" description="CHCH" evidence="10">
    <location>
        <begin position="6"/>
        <end position="41"/>
    </location>
</feature>
<dbReference type="OMA" id="HYSEVEX"/>
<keyword evidence="12" id="KW-1185">Reference proteome</keyword>
<keyword evidence="5" id="KW-0811">Translocation</keyword>
<dbReference type="EMBL" id="CAQQ02058958">
    <property type="status" value="NOT_ANNOTATED_CDS"/>
    <property type="molecule type" value="Genomic_DNA"/>
</dbReference>
<organism evidence="11 12">
    <name type="scientific">Megaselia scalaris</name>
    <name type="common">Humpbacked fly</name>
    <name type="synonym">Phora scalaris</name>
    <dbReference type="NCBI Taxonomy" id="36166"/>
    <lineage>
        <taxon>Eukaryota</taxon>
        <taxon>Metazoa</taxon>
        <taxon>Ecdysozoa</taxon>
        <taxon>Arthropoda</taxon>
        <taxon>Hexapoda</taxon>
        <taxon>Insecta</taxon>
        <taxon>Pterygota</taxon>
        <taxon>Neoptera</taxon>
        <taxon>Endopterygota</taxon>
        <taxon>Diptera</taxon>
        <taxon>Brachycera</taxon>
        <taxon>Muscomorpha</taxon>
        <taxon>Platypezoidea</taxon>
        <taxon>Phoridae</taxon>
        <taxon>Megaseliini</taxon>
        <taxon>Megaselia</taxon>
    </lineage>
</organism>
<keyword evidence="2" id="KW-0813">Transport</keyword>
<dbReference type="HOGENOM" id="CLU_2560879_0_0_1"/>
<keyword evidence="7" id="KW-1015">Disulfide bond</keyword>
<dbReference type="InterPro" id="IPR039289">
    <property type="entry name" value="CHCHD4"/>
</dbReference>
<dbReference type="Pfam" id="PF06747">
    <property type="entry name" value="CHCH"/>
    <property type="match status" value="1"/>
</dbReference>
<dbReference type="Gene3D" id="1.10.287.2900">
    <property type="match status" value="1"/>
</dbReference>
<comment type="subcellular location">
    <subcellularLocation>
        <location evidence="1">Mitochondrion</location>
    </subcellularLocation>
</comment>
<dbReference type="GO" id="GO:0005758">
    <property type="term" value="C:mitochondrial intermembrane space"/>
    <property type="evidence" value="ECO:0007669"/>
    <property type="project" value="TreeGrafter"/>
</dbReference>
<feature type="region of interest" description="Disordered" evidence="9">
    <location>
        <begin position="47"/>
        <end position="82"/>
    </location>
</feature>
<keyword evidence="6" id="KW-0496">Mitochondrion</keyword>
<keyword evidence="3" id="KW-0653">Protein transport</keyword>
<reference evidence="12" key="1">
    <citation type="submission" date="2013-02" db="EMBL/GenBank/DDBJ databases">
        <authorList>
            <person name="Hughes D."/>
        </authorList>
    </citation>
    <scope>NUCLEOTIDE SEQUENCE</scope>
    <source>
        <strain>Durham</strain>
        <strain evidence="12">NC isolate 2 -- Noor lab</strain>
    </source>
</reference>
<dbReference type="STRING" id="36166.T1H130"/>
<dbReference type="InterPro" id="IPR010625">
    <property type="entry name" value="CHCH"/>
</dbReference>
<dbReference type="PROSITE" id="PS51808">
    <property type="entry name" value="CHCH"/>
    <property type="match status" value="1"/>
</dbReference>
<evidence type="ECO:0000313" key="12">
    <source>
        <dbReference type="Proteomes" id="UP000015102"/>
    </source>
</evidence>
<sequence length="82" mass="9178">MATGPCGVDFREAFSCFHYSTAEPKGSDCYEQFKTMQDCFAEYPAVYNKNDGDDDDSMPDLNSLDDENESQEAPKSDAVEKK</sequence>
<dbReference type="GO" id="GO:0015035">
    <property type="term" value="F:protein-disulfide reductase activity"/>
    <property type="evidence" value="ECO:0007669"/>
    <property type="project" value="InterPro"/>
</dbReference>
<feature type="compositionally biased region" description="Basic and acidic residues" evidence="9">
    <location>
        <begin position="72"/>
        <end position="82"/>
    </location>
</feature>
<evidence type="ECO:0000256" key="1">
    <source>
        <dbReference type="ARBA" id="ARBA00004173"/>
    </source>
</evidence>
<dbReference type="Proteomes" id="UP000015102">
    <property type="component" value="Unassembled WGS sequence"/>
</dbReference>
<dbReference type="GO" id="GO:0045041">
    <property type="term" value="P:protein import into mitochondrial intermembrane space"/>
    <property type="evidence" value="ECO:0007669"/>
    <property type="project" value="InterPro"/>
</dbReference>
<name>T1H130_MEGSC</name>